<evidence type="ECO:0000313" key="5">
    <source>
        <dbReference type="Proteomes" id="UP000002754"/>
    </source>
</evidence>
<evidence type="ECO:0000313" key="4">
    <source>
        <dbReference type="EMBL" id="KGA95602.1"/>
    </source>
</evidence>
<dbReference type="Pfam" id="PF13751">
    <property type="entry name" value="DDE_Tnp_1_6"/>
    <property type="match status" value="1"/>
</dbReference>
<dbReference type="RefSeq" id="WP_003320968.1">
    <property type="nucleotide sequence ID" value="NZ_ALPT02000123.1"/>
</dbReference>
<dbReference type="Proteomes" id="UP000002754">
    <property type="component" value="Unassembled WGS sequence"/>
</dbReference>
<comment type="caution">
    <text evidence="4">The sequence shown here is derived from an EMBL/GenBank/DDBJ whole genome shotgun (WGS) entry which is preliminary data.</text>
</comment>
<feature type="coiled-coil region" evidence="1">
    <location>
        <begin position="194"/>
        <end position="221"/>
    </location>
</feature>
<feature type="domain" description="Transposase DDE" evidence="3">
    <location>
        <begin position="392"/>
        <end position="518"/>
    </location>
</feature>
<dbReference type="Pfam" id="PF05598">
    <property type="entry name" value="DUF772"/>
    <property type="match status" value="1"/>
</dbReference>
<dbReference type="STRING" id="1218173.BALCAV_0221510"/>
<sequence>MFKHYNMNQVVLPLDIERKLQENDIAFAIHNLVESIPEEAFREFDQNTGRRAYHPRMMLKVILCGYTQSVFSGRKMEALLKDSVRMMWLSQGEEPSYRTINLFRANPKVSGLIRQCFIQFRCQLVEGHHIKEEAIFIDGTKLEANANKFTFVWRKSVDRYRQSLMDKSAKMYEELLQDQVIPEIQRESEDEFSTEELEVILQHLEERVEAFDQQIEASEIVSERKALRSARKGPKQSRKHFYDFVQRKRKYDQAQRLLGERNSYSKTDVDATFMRMKDDYMKNGQLKPGYNVQIATENQFTLAYDLFPNPTDTRTLIPFLETIADRFFELPEYIVADAGYGSEQNYNDIIEQKQRTPLMTYGTYRKEKTKKHKKNPFHVDNWMYNQEKDAFTCPNDQLIPFQYESKRKDRTGFQRTFRVYECEDCTGCPFRSSCTTAKEENNRKVYRNKKWETQKTYINELLSNEKTGAIYGKRKTDVEPVFGNLKADLRFTRFSVRGKAKVHNELGLALMAVNLRKFTALSTFPRDRQRKNHQKTSTMNQNRFTVLVFTFKISYVPASFLLKVALIIVRLPSFLLALHK</sequence>
<evidence type="ECO:0000259" key="2">
    <source>
        <dbReference type="Pfam" id="PF05598"/>
    </source>
</evidence>
<dbReference type="NCBIfam" id="NF033551">
    <property type="entry name" value="transpos_IS1182"/>
    <property type="match status" value="1"/>
</dbReference>
<gene>
    <name evidence="4" type="ORF">BALCAV_0221510</name>
</gene>
<dbReference type="InterPro" id="IPR047629">
    <property type="entry name" value="IS1182_transpos"/>
</dbReference>
<reference evidence="4 5" key="1">
    <citation type="journal article" date="2014" name="Genome Announc.">
        <title>Draft Genome Sequence of Bacillus alcalophilus AV1934, a Classic Alkaliphile Isolated from Human Feces in 1934.</title>
        <authorList>
            <person name="Attie O."/>
            <person name="Jayaprakash A."/>
            <person name="Shah H."/>
            <person name="Paulsen I.T."/>
            <person name="Morino M."/>
            <person name="Takahashi Y."/>
            <person name="Narumi I."/>
            <person name="Sachidanandam R."/>
            <person name="Satoh K."/>
            <person name="Ito M."/>
            <person name="Krulwich T.A."/>
        </authorList>
    </citation>
    <scope>NUCLEOTIDE SEQUENCE [LARGE SCALE GENOMIC DNA]</scope>
    <source>
        <strain evidence="4 5">AV1934</strain>
    </source>
</reference>
<dbReference type="eggNOG" id="COG3666">
    <property type="taxonomic scope" value="Bacteria"/>
</dbReference>
<dbReference type="PANTHER" id="PTHR33408">
    <property type="entry name" value="TRANSPOSASE"/>
    <property type="match status" value="1"/>
</dbReference>
<keyword evidence="1" id="KW-0175">Coiled coil</keyword>
<keyword evidence="5" id="KW-1185">Reference proteome</keyword>
<name>A0A094YQ48_ALKAL</name>
<proteinExistence type="predicted"/>
<dbReference type="AlphaFoldDB" id="A0A094YQ48"/>
<protein>
    <submittedName>
        <fullName evidence="4">Transposase</fullName>
    </submittedName>
</protein>
<evidence type="ECO:0000256" key="1">
    <source>
        <dbReference type="SAM" id="Coils"/>
    </source>
</evidence>
<feature type="domain" description="Transposase InsH N-terminal" evidence="2">
    <location>
        <begin position="15"/>
        <end position="105"/>
    </location>
</feature>
<dbReference type="PANTHER" id="PTHR33408:SF2">
    <property type="entry name" value="TRANSPOSASE DDE DOMAIN-CONTAINING PROTEIN"/>
    <property type="match status" value="1"/>
</dbReference>
<dbReference type="InterPro" id="IPR025668">
    <property type="entry name" value="Tnp_DDE_dom"/>
</dbReference>
<evidence type="ECO:0000259" key="3">
    <source>
        <dbReference type="Pfam" id="PF13751"/>
    </source>
</evidence>
<dbReference type="EMBL" id="ALPT02000123">
    <property type="protein sequence ID" value="KGA95602.1"/>
    <property type="molecule type" value="Genomic_DNA"/>
</dbReference>
<accession>A0A094YQ48</accession>
<organism evidence="4 5">
    <name type="scientific">Alkalihalobacillus alcalophilus ATCC 27647 = CGMCC 1.3604</name>
    <dbReference type="NCBI Taxonomy" id="1218173"/>
    <lineage>
        <taxon>Bacteria</taxon>
        <taxon>Bacillati</taxon>
        <taxon>Bacillota</taxon>
        <taxon>Bacilli</taxon>
        <taxon>Bacillales</taxon>
        <taxon>Bacillaceae</taxon>
        <taxon>Alkalihalobacillus</taxon>
    </lineage>
</organism>
<dbReference type="InterPro" id="IPR008490">
    <property type="entry name" value="Transposase_InsH_N"/>
</dbReference>